<evidence type="ECO:0000313" key="2">
    <source>
        <dbReference type="EMBL" id="CAG9812115.1"/>
    </source>
</evidence>
<feature type="signal peptide" evidence="1">
    <location>
        <begin position="1"/>
        <end position="22"/>
    </location>
</feature>
<protein>
    <submittedName>
        <fullName evidence="2">Uncharacterized protein</fullName>
    </submittedName>
</protein>
<name>A0A9N9WZF2_9DIPT</name>
<evidence type="ECO:0000256" key="1">
    <source>
        <dbReference type="SAM" id="SignalP"/>
    </source>
</evidence>
<proteinExistence type="predicted"/>
<sequence>MRVTTLIIIFIIFVGLCSPVLPADLSKYLPTNAPSYLKNTDEIAPLATLMAKGFYDFTQEVNKSFTKMTDYFKWLLKID</sequence>
<keyword evidence="3" id="KW-1185">Reference proteome</keyword>
<dbReference type="EMBL" id="OU895880">
    <property type="protein sequence ID" value="CAG9812115.1"/>
    <property type="molecule type" value="Genomic_DNA"/>
</dbReference>
<reference evidence="2" key="2">
    <citation type="submission" date="2022-10" db="EMBL/GenBank/DDBJ databases">
        <authorList>
            <consortium name="ENA_rothamsted_submissions"/>
            <consortium name="culmorum"/>
            <person name="King R."/>
        </authorList>
    </citation>
    <scope>NUCLEOTIDE SEQUENCE</scope>
</reference>
<dbReference type="Proteomes" id="UP001153620">
    <property type="component" value="Chromosome 4"/>
</dbReference>
<evidence type="ECO:0000313" key="3">
    <source>
        <dbReference type="Proteomes" id="UP001153620"/>
    </source>
</evidence>
<dbReference type="AlphaFoldDB" id="A0A9N9WZF2"/>
<organism evidence="2 3">
    <name type="scientific">Chironomus riparius</name>
    <dbReference type="NCBI Taxonomy" id="315576"/>
    <lineage>
        <taxon>Eukaryota</taxon>
        <taxon>Metazoa</taxon>
        <taxon>Ecdysozoa</taxon>
        <taxon>Arthropoda</taxon>
        <taxon>Hexapoda</taxon>
        <taxon>Insecta</taxon>
        <taxon>Pterygota</taxon>
        <taxon>Neoptera</taxon>
        <taxon>Endopterygota</taxon>
        <taxon>Diptera</taxon>
        <taxon>Nematocera</taxon>
        <taxon>Chironomoidea</taxon>
        <taxon>Chironomidae</taxon>
        <taxon>Chironominae</taxon>
        <taxon>Chironomus</taxon>
    </lineage>
</organism>
<accession>A0A9N9WZF2</accession>
<gene>
    <name evidence="2" type="ORF">CHIRRI_LOCUS14920</name>
</gene>
<reference evidence="2" key="1">
    <citation type="submission" date="2022-01" db="EMBL/GenBank/DDBJ databases">
        <authorList>
            <person name="King R."/>
        </authorList>
    </citation>
    <scope>NUCLEOTIDE SEQUENCE</scope>
</reference>
<feature type="chain" id="PRO_5040403530" evidence="1">
    <location>
        <begin position="23"/>
        <end position="79"/>
    </location>
</feature>
<keyword evidence="1" id="KW-0732">Signal</keyword>